<dbReference type="Gene3D" id="1.20.272.10">
    <property type="match status" value="1"/>
</dbReference>
<dbReference type="Gene3D" id="3.40.50.300">
    <property type="entry name" value="P-loop containing nucleotide triphosphate hydrolases"/>
    <property type="match status" value="1"/>
</dbReference>
<dbReference type="AlphaFoldDB" id="A0A081BGS9"/>
<keyword evidence="6" id="KW-0239">DNA-directed DNA polymerase</keyword>
<feature type="domain" description="DNA polymerase III delta subunit-like C-terminal" evidence="10">
    <location>
        <begin position="217"/>
        <end position="337"/>
    </location>
</feature>
<dbReference type="eggNOG" id="COG1466">
    <property type="taxonomic scope" value="Bacteria"/>
</dbReference>
<dbReference type="SUPFAM" id="SSF52540">
    <property type="entry name" value="P-loop containing nucleoside triphosphate hydrolases"/>
    <property type="match status" value="1"/>
</dbReference>
<dbReference type="InterPro" id="IPR005790">
    <property type="entry name" value="DNA_polIII_delta"/>
</dbReference>
<accession>A0A081BGS9</accession>
<dbReference type="GO" id="GO:0003887">
    <property type="term" value="F:DNA-directed DNA polymerase activity"/>
    <property type="evidence" value="ECO:0007669"/>
    <property type="project" value="UniProtKB-KW"/>
</dbReference>
<dbReference type="Pfam" id="PF21694">
    <property type="entry name" value="DNA_pol3_delta_C"/>
    <property type="match status" value="1"/>
</dbReference>
<organism evidence="11 12">
    <name type="scientific">Secundilactobacillus oryzae JCM 18671</name>
    <dbReference type="NCBI Taxonomy" id="1291743"/>
    <lineage>
        <taxon>Bacteria</taxon>
        <taxon>Bacillati</taxon>
        <taxon>Bacillota</taxon>
        <taxon>Bacilli</taxon>
        <taxon>Lactobacillales</taxon>
        <taxon>Lactobacillaceae</taxon>
        <taxon>Secundilactobacillus</taxon>
    </lineage>
</organism>
<dbReference type="InterPro" id="IPR010372">
    <property type="entry name" value="DNA_pol3_delta_N"/>
</dbReference>
<dbReference type="GO" id="GO:0003677">
    <property type="term" value="F:DNA binding"/>
    <property type="evidence" value="ECO:0007669"/>
    <property type="project" value="InterPro"/>
</dbReference>
<feature type="domain" description="DNA polymerase III delta N-terminal" evidence="9">
    <location>
        <begin position="21"/>
        <end position="144"/>
    </location>
</feature>
<evidence type="ECO:0000313" key="12">
    <source>
        <dbReference type="Proteomes" id="UP000028700"/>
    </source>
</evidence>
<evidence type="ECO:0000256" key="1">
    <source>
        <dbReference type="ARBA" id="ARBA00012417"/>
    </source>
</evidence>
<comment type="catalytic activity">
    <reaction evidence="8">
        <text>DNA(n) + a 2'-deoxyribonucleoside 5'-triphosphate = DNA(n+1) + diphosphate</text>
        <dbReference type="Rhea" id="RHEA:22508"/>
        <dbReference type="Rhea" id="RHEA-COMP:17339"/>
        <dbReference type="Rhea" id="RHEA-COMP:17340"/>
        <dbReference type="ChEBI" id="CHEBI:33019"/>
        <dbReference type="ChEBI" id="CHEBI:61560"/>
        <dbReference type="ChEBI" id="CHEBI:173112"/>
        <dbReference type="EC" id="2.7.7.7"/>
    </reaction>
</comment>
<dbReference type="EMBL" id="BBJM01000003">
    <property type="protein sequence ID" value="GAK47247.1"/>
    <property type="molecule type" value="Genomic_DNA"/>
</dbReference>
<dbReference type="NCBIfam" id="TIGR01128">
    <property type="entry name" value="holA"/>
    <property type="match status" value="1"/>
</dbReference>
<evidence type="ECO:0000256" key="2">
    <source>
        <dbReference type="ARBA" id="ARBA00017703"/>
    </source>
</evidence>
<name>A0A081BGS9_9LACO</name>
<evidence type="ECO:0000259" key="10">
    <source>
        <dbReference type="Pfam" id="PF21694"/>
    </source>
</evidence>
<gene>
    <name evidence="11" type="ORF">LOSG293_030860</name>
</gene>
<keyword evidence="4" id="KW-0548">Nucleotidyltransferase</keyword>
<keyword evidence="12" id="KW-1185">Reference proteome</keyword>
<comment type="caution">
    <text evidence="11">The sequence shown here is derived from an EMBL/GenBank/DDBJ whole genome shotgun (WGS) entry which is preliminary data.</text>
</comment>
<dbReference type="OrthoDB" id="9775929at2"/>
<evidence type="ECO:0000256" key="6">
    <source>
        <dbReference type="ARBA" id="ARBA00022932"/>
    </source>
</evidence>
<dbReference type="InterPro" id="IPR027417">
    <property type="entry name" value="P-loop_NTPase"/>
</dbReference>
<keyword evidence="3" id="KW-0808">Transferase</keyword>
<dbReference type="GO" id="GO:0006261">
    <property type="term" value="P:DNA-templated DNA replication"/>
    <property type="evidence" value="ECO:0007669"/>
    <property type="project" value="TreeGrafter"/>
</dbReference>
<keyword evidence="5" id="KW-0235">DNA replication</keyword>
<sequence>MTYKEFLTQINEKKVSNVTLILGDQPYLQQNFRKALKSLIPEEELTMNFAAYDMETTPVSQALADAASAPFFGERRLVFIDNPYFFTGSTKRGIKVNHDLDELLAYLEHPQPDTILVFFAPYEKLDARKKISKQLKKVAEVVDISNLKEPQIRQIIQTELKQNGFTIEPSAEQLLLERTNADLTLIMNELPKLQLFRNDTKVIDDEAVTGLVTKTLDQNVFDLVSAVLARDTELAIRLYQDLLLSKVEPLQINAILVGQFRLLLQVHILNKHGYSQGTLASTLKVHPYRVKLSLQTVRHFDVLLLQRAYLGLIDVEKKLKSTAEDPEMLFEMFMVQYNNTSISA</sequence>
<evidence type="ECO:0000256" key="4">
    <source>
        <dbReference type="ARBA" id="ARBA00022695"/>
    </source>
</evidence>
<dbReference type="Proteomes" id="UP000028700">
    <property type="component" value="Unassembled WGS sequence"/>
</dbReference>
<reference evidence="11" key="1">
    <citation type="journal article" date="2014" name="Genome Announc.">
        <title>Draft Genome Sequence of Lactobacillus oryzae Strain SG293T.</title>
        <authorList>
            <person name="Tanizawa Y."/>
            <person name="Fujisawa T."/>
            <person name="Mochizuki T."/>
            <person name="Kaminuma E."/>
            <person name="Nakamura Y."/>
            <person name="Tohno M."/>
        </authorList>
    </citation>
    <scope>NUCLEOTIDE SEQUENCE [LARGE SCALE GENOMIC DNA]</scope>
    <source>
        <strain evidence="11">SG293</strain>
    </source>
</reference>
<evidence type="ECO:0000256" key="7">
    <source>
        <dbReference type="ARBA" id="ARBA00034754"/>
    </source>
</evidence>
<dbReference type="Gene3D" id="1.10.8.60">
    <property type="match status" value="1"/>
</dbReference>
<evidence type="ECO:0000256" key="5">
    <source>
        <dbReference type="ARBA" id="ARBA00022705"/>
    </source>
</evidence>
<dbReference type="EC" id="2.7.7.7" evidence="1"/>
<dbReference type="InterPro" id="IPR008921">
    <property type="entry name" value="DNA_pol3_clamp-load_cplx_C"/>
</dbReference>
<comment type="similarity">
    <text evidence="7">Belongs to the DNA polymerase HolA subunit family.</text>
</comment>
<dbReference type="Pfam" id="PF06144">
    <property type="entry name" value="DNA_pol3_delta"/>
    <property type="match status" value="1"/>
</dbReference>
<dbReference type="STRING" id="1291743.LOSG293_030860"/>
<evidence type="ECO:0000313" key="11">
    <source>
        <dbReference type="EMBL" id="GAK47247.1"/>
    </source>
</evidence>
<dbReference type="PANTHER" id="PTHR34388:SF1">
    <property type="entry name" value="DNA POLYMERASE III SUBUNIT DELTA"/>
    <property type="match status" value="1"/>
</dbReference>
<dbReference type="RefSeq" id="WP_034526283.1">
    <property type="nucleotide sequence ID" value="NZ_BBJM01000003.1"/>
</dbReference>
<dbReference type="SUPFAM" id="SSF48019">
    <property type="entry name" value="post-AAA+ oligomerization domain-like"/>
    <property type="match status" value="1"/>
</dbReference>
<proteinExistence type="inferred from homology"/>
<dbReference type="GO" id="GO:0009360">
    <property type="term" value="C:DNA polymerase III complex"/>
    <property type="evidence" value="ECO:0007669"/>
    <property type="project" value="InterPro"/>
</dbReference>
<evidence type="ECO:0000259" key="9">
    <source>
        <dbReference type="Pfam" id="PF06144"/>
    </source>
</evidence>
<protein>
    <recommendedName>
        <fullName evidence="2">DNA polymerase III subunit delta</fullName>
        <ecNumber evidence="1">2.7.7.7</ecNumber>
    </recommendedName>
</protein>
<dbReference type="InterPro" id="IPR048466">
    <property type="entry name" value="DNA_pol3_delta-like_C"/>
</dbReference>
<dbReference type="PANTHER" id="PTHR34388">
    <property type="entry name" value="DNA POLYMERASE III SUBUNIT DELTA"/>
    <property type="match status" value="1"/>
</dbReference>
<evidence type="ECO:0000256" key="8">
    <source>
        <dbReference type="ARBA" id="ARBA00049244"/>
    </source>
</evidence>
<evidence type="ECO:0000256" key="3">
    <source>
        <dbReference type="ARBA" id="ARBA00022679"/>
    </source>
</evidence>